<dbReference type="EC" id="2.7.13.3" evidence="2"/>
<dbReference type="SUPFAM" id="SSF55874">
    <property type="entry name" value="ATPase domain of HSP90 chaperone/DNA topoisomerase II/histidine kinase"/>
    <property type="match status" value="1"/>
</dbReference>
<dbReference type="Pfam" id="PF13474">
    <property type="entry name" value="SnoaL_3"/>
    <property type="match status" value="1"/>
</dbReference>
<comment type="catalytic activity">
    <reaction evidence="1">
        <text>ATP + protein L-histidine = ADP + protein N-phospho-L-histidine.</text>
        <dbReference type="EC" id="2.7.13.3"/>
    </reaction>
</comment>
<dbReference type="GO" id="GO:0000155">
    <property type="term" value="F:phosphorelay sensor kinase activity"/>
    <property type="evidence" value="ECO:0007669"/>
    <property type="project" value="InterPro"/>
</dbReference>
<evidence type="ECO:0000256" key="4">
    <source>
        <dbReference type="SAM" id="Coils"/>
    </source>
</evidence>
<evidence type="ECO:0000313" key="8">
    <source>
        <dbReference type="Proteomes" id="UP000233398"/>
    </source>
</evidence>
<dbReference type="InterPro" id="IPR036097">
    <property type="entry name" value="HisK_dim/P_sf"/>
</dbReference>
<proteinExistence type="predicted"/>
<dbReference type="PROSITE" id="PS50109">
    <property type="entry name" value="HIS_KIN"/>
    <property type="match status" value="1"/>
</dbReference>
<dbReference type="Proteomes" id="UP000233398">
    <property type="component" value="Unassembled WGS sequence"/>
</dbReference>
<name>A0A2N0VGN0_9BACT</name>
<evidence type="ECO:0000256" key="1">
    <source>
        <dbReference type="ARBA" id="ARBA00000085"/>
    </source>
</evidence>
<feature type="region of interest" description="Disordered" evidence="5">
    <location>
        <begin position="1741"/>
        <end position="1784"/>
    </location>
</feature>
<dbReference type="InterPro" id="IPR037401">
    <property type="entry name" value="SnoaL-like"/>
</dbReference>
<dbReference type="Pfam" id="PF02518">
    <property type="entry name" value="HATPase_c"/>
    <property type="match status" value="1"/>
</dbReference>
<dbReference type="CDD" id="cd00082">
    <property type="entry name" value="HisKA"/>
    <property type="match status" value="1"/>
</dbReference>
<evidence type="ECO:0000313" key="7">
    <source>
        <dbReference type="EMBL" id="PKD43341.1"/>
    </source>
</evidence>
<dbReference type="Gene3D" id="1.10.287.130">
    <property type="match status" value="1"/>
</dbReference>
<dbReference type="Gene3D" id="3.30.565.10">
    <property type="entry name" value="Histidine kinase-like ATPase, C-terminal domain"/>
    <property type="match status" value="1"/>
</dbReference>
<evidence type="ECO:0000256" key="5">
    <source>
        <dbReference type="SAM" id="MobiDB-lite"/>
    </source>
</evidence>
<evidence type="ECO:0000256" key="3">
    <source>
        <dbReference type="ARBA" id="ARBA00022553"/>
    </source>
</evidence>
<feature type="compositionally biased region" description="Low complexity" evidence="5">
    <location>
        <begin position="1756"/>
        <end position="1768"/>
    </location>
</feature>
<keyword evidence="8" id="KW-1185">Reference proteome</keyword>
<dbReference type="InterPro" id="IPR032710">
    <property type="entry name" value="NTF2-like_dom_sf"/>
</dbReference>
<keyword evidence="3" id="KW-0597">Phosphoprotein</keyword>
<dbReference type="InterPro" id="IPR003661">
    <property type="entry name" value="HisK_dim/P_dom"/>
</dbReference>
<dbReference type="InterPro" id="IPR036890">
    <property type="entry name" value="HATPase_C_sf"/>
</dbReference>
<reference evidence="7 8" key="1">
    <citation type="submission" date="2017-11" db="EMBL/GenBank/DDBJ databases">
        <title>Rhodohalobacter 15182 sp. nov., isolated from a salt lake.</title>
        <authorList>
            <person name="Han S."/>
        </authorList>
    </citation>
    <scope>NUCLEOTIDE SEQUENCE [LARGE SCALE GENOMIC DNA]</scope>
    <source>
        <strain evidence="7 8">15182</strain>
    </source>
</reference>
<gene>
    <name evidence="7" type="ORF">CWD77_12080</name>
</gene>
<dbReference type="SMART" id="SM00387">
    <property type="entry name" value="HATPase_c"/>
    <property type="match status" value="1"/>
</dbReference>
<evidence type="ECO:0000256" key="2">
    <source>
        <dbReference type="ARBA" id="ARBA00012438"/>
    </source>
</evidence>
<feature type="coiled-coil region" evidence="4">
    <location>
        <begin position="1668"/>
        <end position="1698"/>
    </location>
</feature>
<dbReference type="EMBL" id="PISP01000003">
    <property type="protein sequence ID" value="PKD43341.1"/>
    <property type="molecule type" value="Genomic_DNA"/>
</dbReference>
<dbReference type="Gene3D" id="3.10.450.50">
    <property type="match status" value="1"/>
</dbReference>
<keyword evidence="4" id="KW-0175">Coiled coil</keyword>
<dbReference type="InterPro" id="IPR003594">
    <property type="entry name" value="HATPase_dom"/>
</dbReference>
<dbReference type="CDD" id="cd00075">
    <property type="entry name" value="HATPase"/>
    <property type="match status" value="1"/>
</dbReference>
<dbReference type="PANTHER" id="PTHR43065">
    <property type="entry name" value="SENSOR HISTIDINE KINASE"/>
    <property type="match status" value="1"/>
</dbReference>
<feature type="domain" description="Histidine kinase" evidence="6">
    <location>
        <begin position="1707"/>
        <end position="1996"/>
    </location>
</feature>
<feature type="coiled-coil region" evidence="4">
    <location>
        <begin position="145"/>
        <end position="172"/>
    </location>
</feature>
<dbReference type="InterPro" id="IPR005467">
    <property type="entry name" value="His_kinase_dom"/>
</dbReference>
<dbReference type="OrthoDB" id="9806995at2"/>
<dbReference type="InterPro" id="IPR004358">
    <property type="entry name" value="Sig_transdc_His_kin-like_C"/>
</dbReference>
<dbReference type="SUPFAM" id="SSF47384">
    <property type="entry name" value="Homodimeric domain of signal transducing histidine kinase"/>
    <property type="match status" value="1"/>
</dbReference>
<organism evidence="7 8">
    <name type="scientific">Rhodohalobacter barkolensis</name>
    <dbReference type="NCBI Taxonomy" id="2053187"/>
    <lineage>
        <taxon>Bacteria</taxon>
        <taxon>Pseudomonadati</taxon>
        <taxon>Balneolota</taxon>
        <taxon>Balneolia</taxon>
        <taxon>Balneolales</taxon>
        <taxon>Balneolaceae</taxon>
        <taxon>Rhodohalobacter</taxon>
    </lineage>
</organism>
<sequence>MDKMDSKKKKSLEESYERIINVGFCIVPYEDLSDIIDINPVVFGTTKDEKIFSIEEVDALFKSQFEQMGNMKPALDRERIATRISPDGNHGFIVEEITLTLSSPEETNTIFMRASCVMEYVENRWKLTHWHTSTPVDTENDHWHMEEWKREKEKLQKLVDQQTADLHGKNRELEIEASIERVRSVAMGMTKPDDMLKVCRVISDQLQQFGVEHIRNVQTVIVNEGKGTYHNYQYFTPYDKESFEITDCHKNPTVQAMIDHMLESPDAFFTTNLIGEELATFRSYRKKENQFPDPLLDDTKSLNGYFFSIGPGGLGITLYRPLNEDGLEIFKRFHNVFSLAYRRFRDIEKAEAQAREARIELSLERIRAQVTAMQESSDLLDIVVTMRSEFVNLGYEAHYFWHMRWLPEKYDKAMTSGDGKRIGMVMTLPRHIHGDIQPLAEWEKSKEPTYVLAMDVDTAVDYVDKMISLGDFEQVDPQAPTLDDIRHIGGLTFIMARTTHGEIGYSLPGVVPDPPKDAVDTLVRFAGVFDLAYKRFEDLKAAERQHREAQIELALERVRARTMAMQTSDEFADVAAVLFDQVRTLGGNLWGTGFGLCEEDAENDEFWFANENGVFPAVSIPNTEDPAHKQMVEGWKSNKEFLALEGSGEDLKNHYNYMMTLPEVRPFFQKILDEGLTFPEWQQWNAAYFSHGYLLIITLEPYSNQEILKRFARVFDQTYTRFLDLKKAEAQARESEIQLALERVRARSMAMHQSDELADLSLELVKQVHALGIDTWFCAFNIYDDHPEGSIEWGSNGHGTFPRYRTPREGVFLDYYEAGQRGETLLINEIGEDECPAHYDFLCSLPGVGEQLLQMKDAGIPFPAYQIDHAAFFRYGYILFITFEPVPEAHDIFKRFAKVFQQTYTRFLDLQKSEEQAREAKIEAALERVRSRSMGMHKSDELIEVVREIGKGIHELGIQLHYSQIYTDYTHDPKTDVNIWLDVEGQDYLEKFHLPYIDHTITLNFYNALNEGLDYFSDRYSKAEKNSYFKLLFKYSDLKRIPKKRKELVLNASGWTRFTVILNEASLNFGRYSLDEFTDEEHEIFIRFAKVFGQAYTRFLDLKKAEEQAREAEIEAALERVRSRSLAMHKPDELQDVVRVVAEELKNTGVILDTGGAVICTYFQDSRDVIHWTATDDPAHPSVPYLLPYFEDELFDEAWESKSRGDDYFAKVFSYDVKNAFFSHAFEHSDYRQLPDEYKKIILESKSHGLAWAWAENSAIMIPSIQGDLPSEEEKKNLIRFAKVFEQSFIRFLDLQKAEAQAREAKIEAALEKVRSRTMGMQSSDELPEVANMLFLEVQALGIPAWSSGFNILAEDKRSAAAWMSSEGTLQDPFTLRLYGEASFDEMGDFLRRNEAFMVQELGGEALKEHYKYMKTFPDLKPTFKKLEEQGLSLPSYQINHLCKFNHGFLLFITYEPVPDAHNIFKRFTRVFDQTYTRFLDLKKAEAQAIEATKQASLDRVRGEIASMRSAEDLEIITPLIWNELKTLDIPFIRCGVFIIHEEEEEIEVYLSKPDGTSLAVMHLSFGSSDLVNQTVDAWRNGSVYTQHWTQEEFLDWGGSMMEQGQIPDLETYQGAEEAPESLHLHFIPFNQGMLYVGSTGPLSEEEIDLAASLAKAFSIAYARYEDFVKLEKAKAGIEDALAELKATQSQLVQQEKLASLGQLTAGIAHEIKNPLNFVNNFSELSVELVEEAREEVRNTPLLRGVGGVSEKAGNSDQPQDSDVDPSSANTPLNPLSRGEAGSSANPSLLLEILDDIEANLKTIHKHGSRADSIVKSMLQHSRGGDGKMEPTPLNPLIKEYVNLAFHGMRAAKEPINVDIDLQLDESVGEIPLVAEDFSRVILNLVNNAFDAMKEKVSKDLIGFENLSGLEPYSPKLTVRTKSDGGRVTIGIEDNGPGIPDEMKDKILQPFFTTKKGTQGTGLGLSITNDIVKAHGGQINIESEYGSTCFKIILSK</sequence>
<protein>
    <recommendedName>
        <fullName evidence="2">histidine kinase</fullName>
        <ecNumber evidence="2">2.7.13.3</ecNumber>
    </recommendedName>
</protein>
<dbReference type="PANTHER" id="PTHR43065:SF42">
    <property type="entry name" value="TWO-COMPONENT SENSOR PPRA"/>
    <property type="match status" value="1"/>
</dbReference>
<evidence type="ECO:0000259" key="6">
    <source>
        <dbReference type="PROSITE" id="PS50109"/>
    </source>
</evidence>
<dbReference type="PRINTS" id="PR00344">
    <property type="entry name" value="BCTRLSENSOR"/>
</dbReference>
<dbReference type="SMART" id="SM00388">
    <property type="entry name" value="HisKA"/>
    <property type="match status" value="1"/>
</dbReference>
<accession>A0A2N0VGN0</accession>
<comment type="caution">
    <text evidence="7">The sequence shown here is derived from an EMBL/GenBank/DDBJ whole genome shotgun (WGS) entry which is preliminary data.</text>
</comment>
<dbReference type="SUPFAM" id="SSF54427">
    <property type="entry name" value="NTF2-like"/>
    <property type="match status" value="1"/>
</dbReference>